<dbReference type="InterPro" id="IPR029053">
    <property type="entry name" value="Viral_coat"/>
</dbReference>
<reference evidence="1" key="1">
    <citation type="submission" date="2017-01" db="EMBL/GenBank/DDBJ databases">
        <title>High-throughput sequencing uncovers low homogeneity in the biogeography of single-stranded DNA viruses.</title>
        <authorList>
            <person name="Pearson V.M."/>
            <person name="Rokyta D.R."/>
        </authorList>
    </citation>
    <scope>NUCLEOTIDE SEQUENCE</scope>
</reference>
<organism evidence="1">
    <name type="scientific">uncultured virus</name>
    <dbReference type="NCBI Taxonomy" id="340016"/>
    <lineage>
        <taxon>Viruses</taxon>
        <taxon>environmental samples</taxon>
    </lineage>
</organism>
<accession>A0A2K9LS44</accession>
<sequence length="235" mass="27268">MFKKYKRKIFRKKGRSFKKRRFIKRQKTFKKRLNQVAEKKLCETMYYSSNNLLISNNLVSIWPGIIHLGLPGVGTGPNQRVGSKIFIRYVRYRIIITPETTNAGLLGWLGILIIKEKNPHSCQGDLISTYIHNHKPMLNNDVYKDKVNKMKLKMCRFQPNTTVQTGNYVASEIPYQRVFNYKFKIMKECSIQSDFTINIPDIAIVPFAFFDSNYSTIVGTGVEVTSKIVMTYTDV</sequence>
<dbReference type="Gene3D" id="2.60.120.20">
    <property type="match status" value="1"/>
</dbReference>
<dbReference type="EMBL" id="KY487787">
    <property type="protein sequence ID" value="AUM61647.1"/>
    <property type="molecule type" value="Genomic_DNA"/>
</dbReference>
<evidence type="ECO:0000313" key="1">
    <source>
        <dbReference type="EMBL" id="AUM61647.1"/>
    </source>
</evidence>
<name>A0A2K9LS44_9VIRU</name>
<proteinExistence type="predicted"/>
<gene>
    <name evidence="1" type="primary">Cap</name>
</gene>
<protein>
    <submittedName>
        <fullName evidence="1">Putative capsid</fullName>
    </submittedName>
</protein>